<dbReference type="SMART" id="SM00729">
    <property type="entry name" value="Elp3"/>
    <property type="match status" value="1"/>
</dbReference>
<dbReference type="InterPro" id="IPR058240">
    <property type="entry name" value="rSAM_sf"/>
</dbReference>
<comment type="caution">
    <text evidence="8">The sequence shown here is derived from an EMBL/GenBank/DDBJ whole genome shotgun (WGS) entry which is preliminary data.</text>
</comment>
<dbReference type="PANTHER" id="PTHR11228">
    <property type="entry name" value="RADICAL SAM DOMAIN PROTEIN"/>
    <property type="match status" value="1"/>
</dbReference>
<dbReference type="Gene3D" id="3.20.20.70">
    <property type="entry name" value="Aldolase class I"/>
    <property type="match status" value="1"/>
</dbReference>
<dbReference type="SFLD" id="SFLDG01067">
    <property type="entry name" value="SPASM/twitch_domain_containing"/>
    <property type="match status" value="1"/>
</dbReference>
<dbReference type="RefSeq" id="WP_315653212.1">
    <property type="nucleotide sequence ID" value="NZ_JAVXZY010000014.1"/>
</dbReference>
<sequence length="391" mass="41607">MMATPLRQLLPATDVLRQPASHASPTGVAPIVQLHPTRRCNLACAHCYTSSGPQVAETLPLPLMQGALDDAAALGYGQLALSGGEPLLYEALPLLLRQARRLGMLTSVTSNGLLLTPARWEPLAPWLSRLAISVDGRAASHDRLRGQPGALDKTLNKLALPRASGTPFGFIFTLTQYNIDELEDVVQLAAEAGADSVQVHPLTLHGRATQTLADARPDAMELLAALIEAQRLAIALSASHGVQVHVDALSQRQLRAYRERLVPAWPAEPPGPTLSTLAPVLVLQADGQVLPLTHELPRSLWLGSLHEQGLLALAARWLAGPAPAGLVQACADTWAALTSSEQPAAYWYDEVAALAQRIEAPRPQPLRLVPRPAAAPFGSAHAGAQNWSAPR</sequence>
<dbReference type="Pfam" id="PF04055">
    <property type="entry name" value="Radical_SAM"/>
    <property type="match status" value="1"/>
</dbReference>
<evidence type="ECO:0000256" key="6">
    <source>
        <dbReference type="SAM" id="MobiDB-lite"/>
    </source>
</evidence>
<dbReference type="InterPro" id="IPR006638">
    <property type="entry name" value="Elp3/MiaA/NifB-like_rSAM"/>
</dbReference>
<evidence type="ECO:0000259" key="7">
    <source>
        <dbReference type="PROSITE" id="PS51918"/>
    </source>
</evidence>
<name>A0ABU3PID3_9BURK</name>
<dbReference type="SFLD" id="SFLDS00029">
    <property type="entry name" value="Radical_SAM"/>
    <property type="match status" value="1"/>
</dbReference>
<evidence type="ECO:0000256" key="4">
    <source>
        <dbReference type="ARBA" id="ARBA00023004"/>
    </source>
</evidence>
<keyword evidence="5" id="KW-0411">Iron-sulfur</keyword>
<keyword evidence="3" id="KW-0479">Metal-binding</keyword>
<evidence type="ECO:0000313" key="9">
    <source>
        <dbReference type="Proteomes" id="UP001246372"/>
    </source>
</evidence>
<dbReference type="SUPFAM" id="SSF102114">
    <property type="entry name" value="Radical SAM enzymes"/>
    <property type="match status" value="1"/>
</dbReference>
<feature type="compositionally biased region" description="Low complexity" evidence="6">
    <location>
        <begin position="371"/>
        <end position="384"/>
    </location>
</feature>
<dbReference type="InterPro" id="IPR007197">
    <property type="entry name" value="rSAM"/>
</dbReference>
<evidence type="ECO:0000256" key="5">
    <source>
        <dbReference type="ARBA" id="ARBA00023014"/>
    </source>
</evidence>
<dbReference type="CDD" id="cd01335">
    <property type="entry name" value="Radical_SAM"/>
    <property type="match status" value="1"/>
</dbReference>
<organism evidence="8 9">
    <name type="scientific">Roseateles aquae</name>
    <dbReference type="NCBI Taxonomy" id="3077235"/>
    <lineage>
        <taxon>Bacteria</taxon>
        <taxon>Pseudomonadati</taxon>
        <taxon>Pseudomonadota</taxon>
        <taxon>Betaproteobacteria</taxon>
        <taxon>Burkholderiales</taxon>
        <taxon>Sphaerotilaceae</taxon>
        <taxon>Roseateles</taxon>
    </lineage>
</organism>
<dbReference type="Proteomes" id="UP001246372">
    <property type="component" value="Unassembled WGS sequence"/>
</dbReference>
<proteinExistence type="predicted"/>
<keyword evidence="2" id="KW-0949">S-adenosyl-L-methionine</keyword>
<evidence type="ECO:0000256" key="2">
    <source>
        <dbReference type="ARBA" id="ARBA00022691"/>
    </source>
</evidence>
<dbReference type="PROSITE" id="PS51918">
    <property type="entry name" value="RADICAL_SAM"/>
    <property type="match status" value="1"/>
</dbReference>
<reference evidence="8" key="1">
    <citation type="submission" date="2023-09" db="EMBL/GenBank/DDBJ databases">
        <title>Paucibacter sp. APW11 Genome sequencing and assembly.</title>
        <authorList>
            <person name="Kim I."/>
        </authorList>
    </citation>
    <scope>NUCLEOTIDE SEQUENCE</scope>
    <source>
        <strain evidence="8">APW11</strain>
    </source>
</reference>
<accession>A0ABU3PID3</accession>
<keyword evidence="4" id="KW-0408">Iron</keyword>
<gene>
    <name evidence="8" type="ORF">RQP53_23760</name>
</gene>
<feature type="domain" description="Radical SAM core" evidence="7">
    <location>
        <begin position="24"/>
        <end position="243"/>
    </location>
</feature>
<dbReference type="InterPro" id="IPR050377">
    <property type="entry name" value="Radical_SAM_PqqE_MftC-like"/>
</dbReference>
<feature type="region of interest" description="Disordered" evidence="6">
    <location>
        <begin position="371"/>
        <end position="391"/>
    </location>
</feature>
<evidence type="ECO:0000256" key="3">
    <source>
        <dbReference type="ARBA" id="ARBA00022723"/>
    </source>
</evidence>
<dbReference type="PANTHER" id="PTHR11228:SF7">
    <property type="entry name" value="PQQA PEPTIDE CYCLASE"/>
    <property type="match status" value="1"/>
</dbReference>
<evidence type="ECO:0000313" key="8">
    <source>
        <dbReference type="EMBL" id="MDT9002318.1"/>
    </source>
</evidence>
<keyword evidence="9" id="KW-1185">Reference proteome</keyword>
<dbReference type="InterPro" id="IPR013785">
    <property type="entry name" value="Aldolase_TIM"/>
</dbReference>
<evidence type="ECO:0000256" key="1">
    <source>
        <dbReference type="ARBA" id="ARBA00001966"/>
    </source>
</evidence>
<protein>
    <submittedName>
        <fullName evidence="8">Radical SAM protein</fullName>
    </submittedName>
</protein>
<comment type="cofactor">
    <cofactor evidence="1">
        <name>[4Fe-4S] cluster</name>
        <dbReference type="ChEBI" id="CHEBI:49883"/>
    </cofactor>
</comment>
<dbReference type="EMBL" id="JAVXZY010000014">
    <property type="protein sequence ID" value="MDT9002318.1"/>
    <property type="molecule type" value="Genomic_DNA"/>
</dbReference>